<sequence length="119" mass="13203">MPHLLMSNDEPYTAPVLADSSPADSKTTESSLTVLPFRPISHGTRRVVRPRQIRAAEPDLEPLRRQSTSIIDEVLAGTNPDEEHAREQLRWHVANNPGQPEKALLAHLLTVGVRQDESA</sequence>
<evidence type="ECO:0000256" key="1">
    <source>
        <dbReference type="SAM" id="MobiDB-lite"/>
    </source>
</evidence>
<feature type="compositionally biased region" description="Polar residues" evidence="1">
    <location>
        <begin position="22"/>
        <end position="31"/>
    </location>
</feature>
<comment type="caution">
    <text evidence="2">The sequence shown here is derived from an EMBL/GenBank/DDBJ whole genome shotgun (WGS) entry which is preliminary data.</text>
</comment>
<gene>
    <name evidence="2" type="ORF">C8D78_3891</name>
</gene>
<reference evidence="2 3" key="1">
    <citation type="submission" date="2018-10" db="EMBL/GenBank/DDBJ databases">
        <title>Genomic Encyclopedia of Type Strains, Phase IV (KMG-IV): sequencing the most valuable type-strain genomes for metagenomic binning, comparative biology and taxonomic classification.</title>
        <authorList>
            <person name="Goeker M."/>
        </authorList>
    </citation>
    <scope>NUCLEOTIDE SEQUENCE [LARGE SCALE GENOMIC DNA]</scope>
    <source>
        <strain evidence="2 3">DSM 25586</strain>
    </source>
</reference>
<evidence type="ECO:0000313" key="3">
    <source>
        <dbReference type="Proteomes" id="UP000276055"/>
    </source>
</evidence>
<dbReference type="Proteomes" id="UP000276055">
    <property type="component" value="Unassembled WGS sequence"/>
</dbReference>
<organism evidence="2 3">
    <name type="scientific">Arthrobacter oryzae</name>
    <dbReference type="NCBI Taxonomy" id="409290"/>
    <lineage>
        <taxon>Bacteria</taxon>
        <taxon>Bacillati</taxon>
        <taxon>Actinomycetota</taxon>
        <taxon>Actinomycetes</taxon>
        <taxon>Micrococcales</taxon>
        <taxon>Micrococcaceae</taxon>
        <taxon>Arthrobacter</taxon>
    </lineage>
</organism>
<accession>A0A495E6F7</accession>
<dbReference type="AlphaFoldDB" id="A0A495E6F7"/>
<feature type="region of interest" description="Disordered" evidence="1">
    <location>
        <begin position="1"/>
        <end position="31"/>
    </location>
</feature>
<dbReference type="EMBL" id="RBIR01000014">
    <property type="protein sequence ID" value="RKR12518.1"/>
    <property type="molecule type" value="Genomic_DNA"/>
</dbReference>
<protein>
    <submittedName>
        <fullName evidence="2">Uncharacterized protein</fullName>
    </submittedName>
</protein>
<name>A0A495E6F7_9MICC</name>
<dbReference type="RefSeq" id="WP_244208508.1">
    <property type="nucleotide sequence ID" value="NZ_RBIR01000014.1"/>
</dbReference>
<proteinExistence type="predicted"/>
<evidence type="ECO:0000313" key="2">
    <source>
        <dbReference type="EMBL" id="RKR12518.1"/>
    </source>
</evidence>